<accession>A0A8H6VS82</accession>
<dbReference type="InterPro" id="IPR036047">
    <property type="entry name" value="F-box-like_dom_sf"/>
</dbReference>
<sequence>MPLHMLPEDLLIEIISLLDVASTLTLSETNSTLRNVAVSRPVWHALTQKLVGAGMLRFDRRQAVHLASASAKQLLDCVQALLCGPAVGDGGAIWKAVTALGIGPGLQAHMPPNGLLVLTPEVPDAPKFPYWSSVTLLGGGGTHVFFMGRHTVFCWSVDDDELVWSHAPSTPADRARSFAVRVVEGGRKAVVVFCFYDAKSVLLADIVALDLKTGAADTVLTVQLPESRAYVGISIAQGRPLVCFSISRGFSHVFANWQTRESCIIHANPATNLSITLLDDTDHAVFVETSVSFNPACALARVGAISLSVLEPHWTSSLDCRSSVSSTRHYFFELLLASCALIAMPFIPRPTAAPMNYLWVLRSPIAEHTYRIWACIPWASNPAEPTYEMYAFRLSLTNPASPTLVPRQPLAPTPSPQLMHHGLLPPVALYYSGHRLVYAPSSGRRRASQCCVLPPAETAPAGTSSLTRVQPVLQLPQIESVVDAAPYANGVLYATSNALHICYFA</sequence>
<dbReference type="SUPFAM" id="SSF50998">
    <property type="entry name" value="Quinoprotein alcohol dehydrogenase-like"/>
    <property type="match status" value="1"/>
</dbReference>
<name>A0A8H6VS82_9AGAR</name>
<comment type="caution">
    <text evidence="2">The sequence shown here is derived from an EMBL/GenBank/DDBJ whole genome shotgun (WGS) entry which is preliminary data.</text>
</comment>
<dbReference type="InterPro" id="IPR001810">
    <property type="entry name" value="F-box_dom"/>
</dbReference>
<dbReference type="OrthoDB" id="3059259at2759"/>
<evidence type="ECO:0000313" key="2">
    <source>
        <dbReference type="EMBL" id="KAF7292082.1"/>
    </source>
</evidence>
<dbReference type="Gene3D" id="1.20.1280.50">
    <property type="match status" value="1"/>
</dbReference>
<gene>
    <name evidence="2" type="ORF">MIND_01234600</name>
</gene>
<evidence type="ECO:0000313" key="3">
    <source>
        <dbReference type="Proteomes" id="UP000636479"/>
    </source>
</evidence>
<keyword evidence="3" id="KW-1185">Reference proteome</keyword>
<dbReference type="GeneID" id="59351357"/>
<reference evidence="2" key="1">
    <citation type="submission" date="2020-05" db="EMBL/GenBank/DDBJ databases">
        <title>Mycena genomes resolve the evolution of fungal bioluminescence.</title>
        <authorList>
            <person name="Tsai I.J."/>
        </authorList>
    </citation>
    <scope>NUCLEOTIDE SEQUENCE</scope>
    <source>
        <strain evidence="2">171206Taipei</strain>
    </source>
</reference>
<dbReference type="EMBL" id="JACAZF010000012">
    <property type="protein sequence ID" value="KAF7292082.1"/>
    <property type="molecule type" value="Genomic_DNA"/>
</dbReference>
<proteinExistence type="predicted"/>
<dbReference type="SUPFAM" id="SSF81383">
    <property type="entry name" value="F-box domain"/>
    <property type="match status" value="1"/>
</dbReference>
<dbReference type="AlphaFoldDB" id="A0A8H6VS82"/>
<dbReference type="RefSeq" id="XP_037214809.1">
    <property type="nucleotide sequence ID" value="XM_037368841.1"/>
</dbReference>
<evidence type="ECO:0000259" key="1">
    <source>
        <dbReference type="PROSITE" id="PS50181"/>
    </source>
</evidence>
<dbReference type="PROSITE" id="PS50181">
    <property type="entry name" value="FBOX"/>
    <property type="match status" value="1"/>
</dbReference>
<dbReference type="InterPro" id="IPR015943">
    <property type="entry name" value="WD40/YVTN_repeat-like_dom_sf"/>
</dbReference>
<dbReference type="Pfam" id="PF00646">
    <property type="entry name" value="F-box"/>
    <property type="match status" value="1"/>
</dbReference>
<dbReference type="InterPro" id="IPR011047">
    <property type="entry name" value="Quinoprotein_ADH-like_sf"/>
</dbReference>
<organism evidence="2 3">
    <name type="scientific">Mycena indigotica</name>
    <dbReference type="NCBI Taxonomy" id="2126181"/>
    <lineage>
        <taxon>Eukaryota</taxon>
        <taxon>Fungi</taxon>
        <taxon>Dikarya</taxon>
        <taxon>Basidiomycota</taxon>
        <taxon>Agaricomycotina</taxon>
        <taxon>Agaricomycetes</taxon>
        <taxon>Agaricomycetidae</taxon>
        <taxon>Agaricales</taxon>
        <taxon>Marasmiineae</taxon>
        <taxon>Mycenaceae</taxon>
        <taxon>Mycena</taxon>
    </lineage>
</organism>
<feature type="domain" description="F-box" evidence="1">
    <location>
        <begin position="1"/>
        <end position="46"/>
    </location>
</feature>
<protein>
    <submittedName>
        <fullName evidence="2">F-box domain-containing protein</fullName>
    </submittedName>
</protein>
<dbReference type="Proteomes" id="UP000636479">
    <property type="component" value="Unassembled WGS sequence"/>
</dbReference>
<dbReference type="Gene3D" id="2.130.10.10">
    <property type="entry name" value="YVTN repeat-like/Quinoprotein amine dehydrogenase"/>
    <property type="match status" value="1"/>
</dbReference>